<keyword evidence="2" id="KW-0808">Transferase</keyword>
<dbReference type="PANTHER" id="PTHR10434">
    <property type="entry name" value="1-ACYL-SN-GLYCEROL-3-PHOSPHATE ACYLTRANSFERASE"/>
    <property type="match status" value="1"/>
</dbReference>
<feature type="domain" description="Phospholipid/glycerol acyltransferase" evidence="5">
    <location>
        <begin position="79"/>
        <end position="194"/>
    </location>
</feature>
<dbReference type="GO" id="GO:0003841">
    <property type="term" value="F:1-acylglycerol-3-phosphate O-acyltransferase activity"/>
    <property type="evidence" value="ECO:0007669"/>
    <property type="project" value="TreeGrafter"/>
</dbReference>
<proteinExistence type="predicted"/>
<evidence type="ECO:0000313" key="7">
    <source>
        <dbReference type="Proteomes" id="UP001139125"/>
    </source>
</evidence>
<accession>A0A9X2RDS5</accession>
<dbReference type="SMART" id="SM00563">
    <property type="entry name" value="PlsC"/>
    <property type="match status" value="1"/>
</dbReference>
<evidence type="ECO:0000256" key="4">
    <source>
        <dbReference type="SAM" id="Phobius"/>
    </source>
</evidence>
<organism evidence="6 7">
    <name type="scientific">Gracilimonas sediminicola</name>
    <dbReference type="NCBI Taxonomy" id="2952158"/>
    <lineage>
        <taxon>Bacteria</taxon>
        <taxon>Pseudomonadati</taxon>
        <taxon>Balneolota</taxon>
        <taxon>Balneolia</taxon>
        <taxon>Balneolales</taxon>
        <taxon>Balneolaceae</taxon>
        <taxon>Gracilimonas</taxon>
    </lineage>
</organism>
<dbReference type="Pfam" id="PF01553">
    <property type="entry name" value="Acyltransferase"/>
    <property type="match status" value="1"/>
</dbReference>
<name>A0A9X2RDS5_9BACT</name>
<evidence type="ECO:0000259" key="5">
    <source>
        <dbReference type="SMART" id="SM00563"/>
    </source>
</evidence>
<dbReference type="Proteomes" id="UP001139125">
    <property type="component" value="Unassembled WGS sequence"/>
</dbReference>
<protein>
    <submittedName>
        <fullName evidence="6">1-acyl-sn-glycerol-3-phosphate acyltransferase</fullName>
    </submittedName>
</protein>
<keyword evidence="4" id="KW-1133">Transmembrane helix</keyword>
<keyword evidence="4" id="KW-0472">Membrane</keyword>
<gene>
    <name evidence="6" type="ORF">NM125_07840</name>
</gene>
<evidence type="ECO:0000256" key="1">
    <source>
        <dbReference type="ARBA" id="ARBA00005189"/>
    </source>
</evidence>
<dbReference type="RefSeq" id="WP_255134357.1">
    <property type="nucleotide sequence ID" value="NZ_JANDBC010000001.1"/>
</dbReference>
<dbReference type="EMBL" id="JANDBC010000001">
    <property type="protein sequence ID" value="MCP9291491.1"/>
    <property type="molecule type" value="Genomic_DNA"/>
</dbReference>
<keyword evidence="7" id="KW-1185">Reference proteome</keyword>
<reference evidence="6" key="1">
    <citation type="submission" date="2022-06" db="EMBL/GenBank/DDBJ databases">
        <title>Gracilimonas sp. CAU 1638 isolated from sea sediment.</title>
        <authorList>
            <person name="Kim W."/>
        </authorList>
    </citation>
    <scope>NUCLEOTIDE SEQUENCE</scope>
    <source>
        <strain evidence="6">CAU 1638</strain>
    </source>
</reference>
<comment type="caution">
    <text evidence="6">The sequence shown here is derived from an EMBL/GenBank/DDBJ whole genome shotgun (WGS) entry which is preliminary data.</text>
</comment>
<evidence type="ECO:0000313" key="6">
    <source>
        <dbReference type="EMBL" id="MCP9291491.1"/>
    </source>
</evidence>
<keyword evidence="3 6" id="KW-0012">Acyltransferase</keyword>
<evidence type="ECO:0000256" key="3">
    <source>
        <dbReference type="ARBA" id="ARBA00023315"/>
    </source>
</evidence>
<dbReference type="AlphaFoldDB" id="A0A9X2RDS5"/>
<comment type="pathway">
    <text evidence="1">Lipid metabolism.</text>
</comment>
<dbReference type="GO" id="GO:0006654">
    <property type="term" value="P:phosphatidic acid biosynthetic process"/>
    <property type="evidence" value="ECO:0007669"/>
    <property type="project" value="TreeGrafter"/>
</dbReference>
<dbReference type="InterPro" id="IPR002123">
    <property type="entry name" value="Plipid/glycerol_acylTrfase"/>
</dbReference>
<dbReference type="PANTHER" id="PTHR10434:SF11">
    <property type="entry name" value="1-ACYL-SN-GLYCEROL-3-PHOSPHATE ACYLTRANSFERASE"/>
    <property type="match status" value="1"/>
</dbReference>
<dbReference type="SUPFAM" id="SSF69593">
    <property type="entry name" value="Glycerol-3-phosphate (1)-acyltransferase"/>
    <property type="match status" value="1"/>
</dbReference>
<evidence type="ECO:0000256" key="2">
    <source>
        <dbReference type="ARBA" id="ARBA00022679"/>
    </source>
</evidence>
<sequence length="247" mass="27837">MATSLTPIEYIRSVLAIVVFFIMFAISTPLITLLLLLSFGKATNFVVENFGPFIAYPVLWTLGIKFNVVQHGEPVEPPVIYTINHSSTLDLVTMIALGLPHIRFVAKWELQYNPLFFIVGRLTGQVFIQRKKSDKAIKRIQSAYDRLKRDKLSIMVAPEGSRKHPGIIGPFKKGAFHMAIDLGFPIVPIYFDGNQELSLGGSLLSKSGTINAHIHKPVDTSDWKRETLDEHIDEVRNMYLEWAGVEE</sequence>
<dbReference type="CDD" id="cd07989">
    <property type="entry name" value="LPLAT_AGPAT-like"/>
    <property type="match status" value="1"/>
</dbReference>
<feature type="transmembrane region" description="Helical" evidence="4">
    <location>
        <begin position="14"/>
        <end position="37"/>
    </location>
</feature>
<keyword evidence="4" id="KW-0812">Transmembrane</keyword>